<evidence type="ECO:0000256" key="3">
    <source>
        <dbReference type="ARBA" id="ARBA00022692"/>
    </source>
</evidence>
<organism evidence="9 10">
    <name type="scientific">Karstenula rhodostoma CBS 690.94</name>
    <dbReference type="NCBI Taxonomy" id="1392251"/>
    <lineage>
        <taxon>Eukaryota</taxon>
        <taxon>Fungi</taxon>
        <taxon>Dikarya</taxon>
        <taxon>Ascomycota</taxon>
        <taxon>Pezizomycotina</taxon>
        <taxon>Dothideomycetes</taxon>
        <taxon>Pleosporomycetidae</taxon>
        <taxon>Pleosporales</taxon>
        <taxon>Massarineae</taxon>
        <taxon>Didymosphaeriaceae</taxon>
        <taxon>Karstenula</taxon>
    </lineage>
</organism>
<dbReference type="EMBL" id="MU001502">
    <property type="protein sequence ID" value="KAF2443506.1"/>
    <property type="molecule type" value="Genomic_DNA"/>
</dbReference>
<evidence type="ECO:0000256" key="8">
    <source>
        <dbReference type="SAM" id="Phobius"/>
    </source>
</evidence>
<feature type="region of interest" description="Disordered" evidence="7">
    <location>
        <begin position="1"/>
        <end position="37"/>
    </location>
</feature>
<evidence type="ECO:0000256" key="6">
    <source>
        <dbReference type="PIRNR" id="PIRNR015840"/>
    </source>
</evidence>
<evidence type="ECO:0000256" key="4">
    <source>
        <dbReference type="ARBA" id="ARBA00022989"/>
    </source>
</evidence>
<sequence length="419" mass="46704">MSQTQQVEHTDSIASQDPNNETTKKTKSRRPPNTAFRQQRLKAWQPILTPKTVLPIFFIVGIIFAPIGALLLYASAQVQEIALDYTNCLTDGSSPNTTLPISADSPLKDMPSDKVSQTFKKDMKSNPKWAHAKEAYTWPSGKKQDTDVCILEFSVPEDIKGPIYFYYRLTNFYQNHRRYVKSFDVDQLKGDAKTGSQISSGECDPLNVAPDGRPYYPCGLIANSMFNDTYGNLTALNVRAYTSYNLTGKGISWSSEGDLYGETKYKPKDVVPPPNWADQYPEDGYDSTSLPDLHTWEAFQVWMRTAGLPTFSKLAMRNDHEVLLSGTYRLQIYDRFPASKYGGTKSVLISTRTVIGGRNPFLGIAYVVVGGVCILLGTIFTLTHLVKPRKLGDHTYLSWNNDQPSTATTTGRARPGEGA</sequence>
<comment type="subcellular location">
    <subcellularLocation>
        <location evidence="1">Membrane</location>
        <topology evidence="1">Multi-pass membrane protein</topology>
    </subcellularLocation>
</comment>
<evidence type="ECO:0000313" key="9">
    <source>
        <dbReference type="EMBL" id="KAF2443506.1"/>
    </source>
</evidence>
<accession>A0A9P4PG46</accession>
<dbReference type="Pfam" id="PF03381">
    <property type="entry name" value="CDC50"/>
    <property type="match status" value="1"/>
</dbReference>
<protein>
    <submittedName>
        <fullName evidence="9">CDC50 family protein-like protein</fullName>
    </submittedName>
</protein>
<feature type="compositionally biased region" description="Polar residues" evidence="7">
    <location>
        <begin position="1"/>
        <end position="21"/>
    </location>
</feature>
<dbReference type="PANTHER" id="PTHR10926">
    <property type="entry name" value="CELL CYCLE CONTROL PROTEIN 50"/>
    <property type="match status" value="1"/>
</dbReference>
<dbReference type="GO" id="GO:0005886">
    <property type="term" value="C:plasma membrane"/>
    <property type="evidence" value="ECO:0007669"/>
    <property type="project" value="TreeGrafter"/>
</dbReference>
<dbReference type="OrthoDB" id="340608at2759"/>
<dbReference type="InterPro" id="IPR005045">
    <property type="entry name" value="CDC50/LEM3_fam"/>
</dbReference>
<dbReference type="AlphaFoldDB" id="A0A9P4PG46"/>
<evidence type="ECO:0000256" key="7">
    <source>
        <dbReference type="SAM" id="MobiDB-lite"/>
    </source>
</evidence>
<feature type="transmembrane region" description="Helical" evidence="8">
    <location>
        <begin position="52"/>
        <end position="74"/>
    </location>
</feature>
<dbReference type="PANTHER" id="PTHR10926:SF0">
    <property type="entry name" value="CDC50, ISOFORM A"/>
    <property type="match status" value="1"/>
</dbReference>
<dbReference type="GO" id="GO:0005794">
    <property type="term" value="C:Golgi apparatus"/>
    <property type="evidence" value="ECO:0007669"/>
    <property type="project" value="TreeGrafter"/>
</dbReference>
<keyword evidence="10" id="KW-1185">Reference proteome</keyword>
<feature type="transmembrane region" description="Helical" evidence="8">
    <location>
        <begin position="361"/>
        <end position="382"/>
    </location>
</feature>
<gene>
    <name evidence="9" type="ORF">P171DRAFT_455428</name>
</gene>
<keyword evidence="5 6" id="KW-0472">Membrane</keyword>
<evidence type="ECO:0000256" key="5">
    <source>
        <dbReference type="ARBA" id="ARBA00023136"/>
    </source>
</evidence>
<evidence type="ECO:0000256" key="2">
    <source>
        <dbReference type="ARBA" id="ARBA00009457"/>
    </source>
</evidence>
<dbReference type="GO" id="GO:0005783">
    <property type="term" value="C:endoplasmic reticulum"/>
    <property type="evidence" value="ECO:0007669"/>
    <property type="project" value="TreeGrafter"/>
</dbReference>
<comment type="similarity">
    <text evidence="2 6">Belongs to the CDC50/LEM3 family.</text>
</comment>
<name>A0A9P4PG46_9PLEO</name>
<proteinExistence type="inferred from homology"/>
<reference evidence="9" key="1">
    <citation type="journal article" date="2020" name="Stud. Mycol.">
        <title>101 Dothideomycetes genomes: a test case for predicting lifestyles and emergence of pathogens.</title>
        <authorList>
            <person name="Haridas S."/>
            <person name="Albert R."/>
            <person name="Binder M."/>
            <person name="Bloem J."/>
            <person name="Labutti K."/>
            <person name="Salamov A."/>
            <person name="Andreopoulos B."/>
            <person name="Baker S."/>
            <person name="Barry K."/>
            <person name="Bills G."/>
            <person name="Bluhm B."/>
            <person name="Cannon C."/>
            <person name="Castanera R."/>
            <person name="Culley D."/>
            <person name="Daum C."/>
            <person name="Ezra D."/>
            <person name="Gonzalez J."/>
            <person name="Henrissat B."/>
            <person name="Kuo A."/>
            <person name="Liang C."/>
            <person name="Lipzen A."/>
            <person name="Lutzoni F."/>
            <person name="Magnuson J."/>
            <person name="Mondo S."/>
            <person name="Nolan M."/>
            <person name="Ohm R."/>
            <person name="Pangilinan J."/>
            <person name="Park H.-J."/>
            <person name="Ramirez L."/>
            <person name="Alfaro M."/>
            <person name="Sun H."/>
            <person name="Tritt A."/>
            <person name="Yoshinaga Y."/>
            <person name="Zwiers L.-H."/>
            <person name="Turgeon B."/>
            <person name="Goodwin S."/>
            <person name="Spatafora J."/>
            <person name="Crous P."/>
            <person name="Grigoriev I."/>
        </authorList>
    </citation>
    <scope>NUCLEOTIDE SEQUENCE</scope>
    <source>
        <strain evidence="9">CBS 690.94</strain>
    </source>
</reference>
<dbReference type="PIRSF" id="PIRSF015840">
    <property type="entry name" value="DUF284_TM_euk"/>
    <property type="match status" value="1"/>
</dbReference>
<evidence type="ECO:0000313" key="10">
    <source>
        <dbReference type="Proteomes" id="UP000799764"/>
    </source>
</evidence>
<dbReference type="Proteomes" id="UP000799764">
    <property type="component" value="Unassembled WGS sequence"/>
</dbReference>
<comment type="caution">
    <text evidence="9">The sequence shown here is derived from an EMBL/GenBank/DDBJ whole genome shotgun (WGS) entry which is preliminary data.</text>
</comment>
<keyword evidence="4 8" id="KW-1133">Transmembrane helix</keyword>
<keyword evidence="3 8" id="KW-0812">Transmembrane</keyword>
<dbReference type="GO" id="GO:0045332">
    <property type="term" value="P:phospholipid translocation"/>
    <property type="evidence" value="ECO:0007669"/>
    <property type="project" value="UniProtKB-UniRule"/>
</dbReference>
<evidence type="ECO:0000256" key="1">
    <source>
        <dbReference type="ARBA" id="ARBA00004141"/>
    </source>
</evidence>